<dbReference type="EMBL" id="GBXM01072347">
    <property type="protein sequence ID" value="JAH36230.1"/>
    <property type="molecule type" value="Transcribed_RNA"/>
</dbReference>
<protein>
    <submittedName>
        <fullName evidence="1">Uncharacterized protein</fullName>
    </submittedName>
</protein>
<name>A0A0E9S6G4_ANGAN</name>
<reference evidence="1" key="1">
    <citation type="submission" date="2014-11" db="EMBL/GenBank/DDBJ databases">
        <authorList>
            <person name="Amaro Gonzalez C."/>
        </authorList>
    </citation>
    <scope>NUCLEOTIDE SEQUENCE</scope>
</reference>
<accession>A0A0E9S6G4</accession>
<organism evidence="1">
    <name type="scientific">Anguilla anguilla</name>
    <name type="common">European freshwater eel</name>
    <name type="synonym">Muraena anguilla</name>
    <dbReference type="NCBI Taxonomy" id="7936"/>
    <lineage>
        <taxon>Eukaryota</taxon>
        <taxon>Metazoa</taxon>
        <taxon>Chordata</taxon>
        <taxon>Craniata</taxon>
        <taxon>Vertebrata</taxon>
        <taxon>Euteleostomi</taxon>
        <taxon>Actinopterygii</taxon>
        <taxon>Neopterygii</taxon>
        <taxon>Teleostei</taxon>
        <taxon>Anguilliformes</taxon>
        <taxon>Anguillidae</taxon>
        <taxon>Anguilla</taxon>
    </lineage>
</organism>
<evidence type="ECO:0000313" key="1">
    <source>
        <dbReference type="EMBL" id="JAH36230.1"/>
    </source>
</evidence>
<proteinExistence type="predicted"/>
<dbReference type="AlphaFoldDB" id="A0A0E9S6G4"/>
<reference evidence="1" key="2">
    <citation type="journal article" date="2015" name="Fish Shellfish Immunol.">
        <title>Early steps in the European eel (Anguilla anguilla)-Vibrio vulnificus interaction in the gills: Role of the RtxA13 toxin.</title>
        <authorList>
            <person name="Callol A."/>
            <person name="Pajuelo D."/>
            <person name="Ebbesson L."/>
            <person name="Teles M."/>
            <person name="MacKenzie S."/>
            <person name="Amaro C."/>
        </authorList>
    </citation>
    <scope>NUCLEOTIDE SEQUENCE</scope>
</reference>
<sequence length="43" mass="4923">MHCRALLRNKNSPVLTGNLSFTVQHKISPKYICKSVYVFLSVE</sequence>